<sequence length="86" mass="9748">MAQFIMNIADSEKEAFMEAARISDRNASQLVREFMRDFVERQRYEAYVRAEVERGMADIAAEQILSGSEADAQVDAWLAQAEKAEA</sequence>
<comment type="caution">
    <text evidence="1">The sequence shown here is derived from an EMBL/GenBank/DDBJ whole genome shotgun (WGS) entry which is preliminary data.</text>
</comment>
<dbReference type="AlphaFoldDB" id="A0A1A9RYE4"/>
<keyword evidence="2" id="KW-1185">Reference proteome</keyword>
<reference evidence="2" key="1">
    <citation type="submission" date="2016-05" db="EMBL/GenBank/DDBJ databases">
        <title>Draft genome of Corynebacterium afermentans subsp. afermentans LCDC 88199T.</title>
        <authorList>
            <person name="Bernier A.-M."/>
            <person name="Bernard K."/>
        </authorList>
    </citation>
    <scope>NUCLEOTIDE SEQUENCE [LARGE SCALE GENOMIC DNA]</scope>
    <source>
        <strain evidence="2">NML02-A-017</strain>
    </source>
</reference>
<dbReference type="EMBL" id="LXSL01000016">
    <property type="protein sequence ID" value="OAM29181.1"/>
    <property type="molecule type" value="Genomic_DNA"/>
</dbReference>
<evidence type="ECO:0000313" key="1">
    <source>
        <dbReference type="EMBL" id="OAM29181.1"/>
    </source>
</evidence>
<evidence type="ECO:0000313" key="2">
    <source>
        <dbReference type="Proteomes" id="UP000077885"/>
    </source>
</evidence>
<dbReference type="STRING" id="1795827.A7P95_04325"/>
<evidence type="ECO:0008006" key="3">
    <source>
        <dbReference type="Google" id="ProtNLM"/>
    </source>
</evidence>
<name>A0A1A9RYE4_9NEIS</name>
<accession>A0A1A9RYE4</accession>
<organism evidence="1 2">
    <name type="scientific">Eikenella longinqua</name>
    <dbReference type="NCBI Taxonomy" id="1795827"/>
    <lineage>
        <taxon>Bacteria</taxon>
        <taxon>Pseudomonadati</taxon>
        <taxon>Pseudomonadota</taxon>
        <taxon>Betaproteobacteria</taxon>
        <taxon>Neisseriales</taxon>
        <taxon>Neisseriaceae</taxon>
        <taxon>Eikenella</taxon>
    </lineage>
</organism>
<dbReference type="RefSeq" id="WP_067591729.1">
    <property type="nucleotide sequence ID" value="NZ_LXSL01000016.1"/>
</dbReference>
<dbReference type="OrthoDB" id="5124853at2"/>
<protein>
    <recommendedName>
        <fullName evidence="3">Antitoxin of toxin-antitoxin stability system</fullName>
    </recommendedName>
</protein>
<proteinExistence type="predicted"/>
<gene>
    <name evidence="1" type="ORF">A7P95_04325</name>
</gene>
<dbReference type="Proteomes" id="UP000077885">
    <property type="component" value="Unassembled WGS sequence"/>
</dbReference>